<dbReference type="SUPFAM" id="SSF55729">
    <property type="entry name" value="Acyl-CoA N-acyltransferases (Nat)"/>
    <property type="match status" value="2"/>
</dbReference>
<name>A0A6L8WAY3_9PROT</name>
<dbReference type="Proteomes" id="UP000476030">
    <property type="component" value="Unassembled WGS sequence"/>
</dbReference>
<dbReference type="Pfam" id="PF00583">
    <property type="entry name" value="Acetyltransf_1"/>
    <property type="match status" value="1"/>
</dbReference>
<dbReference type="GO" id="GO:0046872">
    <property type="term" value="F:metal ion binding"/>
    <property type="evidence" value="ECO:0007669"/>
    <property type="project" value="UniProtKB-KW"/>
</dbReference>
<evidence type="ECO:0000313" key="8">
    <source>
        <dbReference type="Proteomes" id="UP000476030"/>
    </source>
</evidence>
<dbReference type="CDD" id="cd10001">
    <property type="entry name" value="HDAC_classII_APAH"/>
    <property type="match status" value="1"/>
</dbReference>
<gene>
    <name evidence="7" type="ORF">GQE98_13295</name>
</gene>
<dbReference type="SUPFAM" id="SSF52768">
    <property type="entry name" value="Arginase/deacetylase"/>
    <property type="match status" value="1"/>
</dbReference>
<dbReference type="PANTHER" id="PTHR10625">
    <property type="entry name" value="HISTONE DEACETYLASE HDAC1-RELATED"/>
    <property type="match status" value="1"/>
</dbReference>
<dbReference type="Pfam" id="PF13508">
    <property type="entry name" value="Acetyltransf_7"/>
    <property type="match status" value="1"/>
</dbReference>
<keyword evidence="5" id="KW-0862">Zinc</keyword>
<accession>A0A6L8WAY3</accession>
<comment type="cofactor">
    <cofactor evidence="1">
        <name>Zn(2+)</name>
        <dbReference type="ChEBI" id="CHEBI:29105"/>
    </cofactor>
</comment>
<dbReference type="RefSeq" id="WP_161316098.1">
    <property type="nucleotide sequence ID" value="NZ_WTUW01000002.1"/>
</dbReference>
<dbReference type="GO" id="GO:0040029">
    <property type="term" value="P:epigenetic regulation of gene expression"/>
    <property type="evidence" value="ECO:0007669"/>
    <property type="project" value="TreeGrafter"/>
</dbReference>
<evidence type="ECO:0000256" key="2">
    <source>
        <dbReference type="ARBA" id="ARBA00005947"/>
    </source>
</evidence>
<dbReference type="CDD" id="cd04301">
    <property type="entry name" value="NAT_SF"/>
    <property type="match status" value="2"/>
</dbReference>
<reference evidence="7 8" key="1">
    <citation type="submission" date="2019-12" db="EMBL/GenBank/DDBJ databases">
        <title>Snethiella sp. nov. sp. isolated from sea sand.</title>
        <authorList>
            <person name="Kim J."/>
            <person name="Jeong S.E."/>
            <person name="Jung H.S."/>
            <person name="Jeon C.O."/>
        </authorList>
    </citation>
    <scope>NUCLEOTIDE SEQUENCE [LARGE SCALE GENOMIC DNA]</scope>
    <source>
        <strain evidence="7 8">DP05</strain>
    </source>
</reference>
<keyword evidence="3" id="KW-0479">Metal-binding</keyword>
<proteinExistence type="inferred from homology"/>
<dbReference type="InterPro" id="IPR000182">
    <property type="entry name" value="GNAT_dom"/>
</dbReference>
<dbReference type="GO" id="GO:0004407">
    <property type="term" value="F:histone deacetylase activity"/>
    <property type="evidence" value="ECO:0007669"/>
    <property type="project" value="TreeGrafter"/>
</dbReference>
<dbReference type="Gene3D" id="3.40.800.20">
    <property type="entry name" value="Histone deacetylase domain"/>
    <property type="match status" value="1"/>
</dbReference>
<evidence type="ECO:0000256" key="4">
    <source>
        <dbReference type="ARBA" id="ARBA00022801"/>
    </source>
</evidence>
<evidence type="ECO:0000256" key="3">
    <source>
        <dbReference type="ARBA" id="ARBA00022723"/>
    </source>
</evidence>
<dbReference type="InterPro" id="IPR000286">
    <property type="entry name" value="HDACs"/>
</dbReference>
<keyword evidence="8" id="KW-1185">Reference proteome</keyword>
<dbReference type="AlphaFoldDB" id="A0A6L8WAY3"/>
<dbReference type="PANTHER" id="PTHR10625:SF17">
    <property type="entry name" value="HISTONE DEACETYLASE 8"/>
    <property type="match status" value="1"/>
</dbReference>
<dbReference type="Gene3D" id="3.40.630.30">
    <property type="match status" value="2"/>
</dbReference>
<comment type="similarity">
    <text evidence="2">Belongs to the histone deacetylase family.</text>
</comment>
<evidence type="ECO:0000256" key="1">
    <source>
        <dbReference type="ARBA" id="ARBA00001947"/>
    </source>
</evidence>
<dbReference type="InterPro" id="IPR023801">
    <property type="entry name" value="His_deacetylse_dom"/>
</dbReference>
<dbReference type="PROSITE" id="PS51186">
    <property type="entry name" value="GNAT"/>
    <property type="match status" value="2"/>
</dbReference>
<dbReference type="InterPro" id="IPR037138">
    <property type="entry name" value="His_deacetylse_dom_sf"/>
</dbReference>
<feature type="domain" description="N-acetyltransferase" evidence="6">
    <location>
        <begin position="595"/>
        <end position="752"/>
    </location>
</feature>
<dbReference type="InterPro" id="IPR023696">
    <property type="entry name" value="Ureohydrolase_dom_sf"/>
</dbReference>
<dbReference type="InterPro" id="IPR016181">
    <property type="entry name" value="Acyl_CoA_acyltransferase"/>
</dbReference>
<evidence type="ECO:0000313" key="7">
    <source>
        <dbReference type="EMBL" id="MZR31610.1"/>
    </source>
</evidence>
<dbReference type="GO" id="GO:0016787">
    <property type="term" value="F:hydrolase activity"/>
    <property type="evidence" value="ECO:0007669"/>
    <property type="project" value="UniProtKB-KW"/>
</dbReference>
<organism evidence="7 8">
    <name type="scientific">Sneathiella litorea</name>
    <dbReference type="NCBI Taxonomy" id="2606216"/>
    <lineage>
        <taxon>Bacteria</taxon>
        <taxon>Pseudomonadati</taxon>
        <taxon>Pseudomonadota</taxon>
        <taxon>Alphaproteobacteria</taxon>
        <taxon>Sneathiellales</taxon>
        <taxon>Sneathiellaceae</taxon>
        <taxon>Sneathiella</taxon>
    </lineage>
</organism>
<dbReference type="EMBL" id="WTUW01000002">
    <property type="protein sequence ID" value="MZR31610.1"/>
    <property type="molecule type" value="Genomic_DNA"/>
</dbReference>
<keyword evidence="4" id="KW-0378">Hydrolase</keyword>
<dbReference type="GO" id="GO:0016747">
    <property type="term" value="F:acyltransferase activity, transferring groups other than amino-acyl groups"/>
    <property type="evidence" value="ECO:0007669"/>
    <property type="project" value="InterPro"/>
</dbReference>
<dbReference type="PRINTS" id="PR01270">
    <property type="entry name" value="HDASUPER"/>
</dbReference>
<keyword evidence="7" id="KW-0808">Transferase</keyword>
<sequence>MFRIRTLTDASAPANQKAIGEIQAIIRDQFSDMTDKDIAKLPEQISDPITHQFVAKVSVAEDGRGRIRGFSLLLVDPLLNFGYLELIATAKSGSGSGVGAALYQQIQQRAREKGLRGLYFECLPDDPELSPNPAIRKQNEDRLRFYEGFNAYPIMGTDYETPVTPGTTDSPYLMFDGLGEFMVPPAVTLRRIVRAILERKYADLCPPEYVQRVVDSIEDNKYAIRLPRYGSTLPDVKQQAIAAKIPLVVNDRHDIHHIRERGYVEAPVRIKSILKELEPTGLFTVRSPKHYGDRHIKAVHDTRLVDYIERACADAPEGKSIYPYVFPIRNAQRMPKDRSVLAGYWCIDTFTPLNRNAFPAARRAVDCTLTATEAVLDGARAAYALVRPPGHHAESRAFGGFCYFNNAAISAQYLSRYGRVAVLDVDYHHGNGTQDIFYERGDVLTVSIHGDPSFAYPYFTGFRNETGRGAGAGCNLNIPLPETIMADVHREALKKAFARIKDHAPAYLVVALGLDAAKGDPTGTWPYRAADFFKMGALIAGIGLPTVFVQEGGYRVRNLGVNARRFFEGVASVAKTPDLTWELKRKGGLGKNEPMKWRSSVVPSDVAEIRRIVMATNAFSGEEIDIAAELAEERITKGRITGYEFILATQNGKLAGYACYGKTPGSEQAYDLYWLAVDPDRQRSGLGHQILERTEAAIRKAGGAFMIAETSSTVAYDKARAFYERVGFEKLVEIKDFYRPGDNKVIYRKSCPSQS</sequence>
<feature type="domain" description="N-acetyltransferase" evidence="6">
    <location>
        <begin position="2"/>
        <end position="179"/>
    </location>
</feature>
<protein>
    <submittedName>
        <fullName evidence="7">GNAT family N-acetyltransferase</fullName>
    </submittedName>
</protein>
<evidence type="ECO:0000259" key="6">
    <source>
        <dbReference type="PROSITE" id="PS51186"/>
    </source>
</evidence>
<comment type="caution">
    <text evidence="7">The sequence shown here is derived from an EMBL/GenBank/DDBJ whole genome shotgun (WGS) entry which is preliminary data.</text>
</comment>
<evidence type="ECO:0000256" key="5">
    <source>
        <dbReference type="ARBA" id="ARBA00022833"/>
    </source>
</evidence>
<dbReference type="Pfam" id="PF00850">
    <property type="entry name" value="Hist_deacetyl"/>
    <property type="match status" value="1"/>
</dbReference>